<feature type="transmembrane region" description="Helical" evidence="1">
    <location>
        <begin position="214"/>
        <end position="239"/>
    </location>
</feature>
<feature type="transmembrane region" description="Helical" evidence="1">
    <location>
        <begin position="291"/>
        <end position="313"/>
    </location>
</feature>
<accession>A0A1V2EWC6</accession>
<proteinExistence type="predicted"/>
<evidence type="ECO:0008006" key="4">
    <source>
        <dbReference type="Google" id="ProtNLM"/>
    </source>
</evidence>
<protein>
    <recommendedName>
        <fullName evidence="4">Flippase-like domain-containing protein</fullName>
    </recommendedName>
</protein>
<sequence>MKEAEVLTAKATSVPGGVIDADLPDIAALQPTETIRRRWPSILGGLLSLAMVVMLGRELLDAGLAGLSRATPDSPWFYLVFFLLYMTAPTGDFIIFRRLWAIPWAGFVALHKKRIANDVVLGYSGEAYFYAWARARAKLVAAPFGAVKDVSLLSAIAGNTATMLLCALALPVGYQLMSPAVLNAVAGSAGITLAISLALILFSARVFSLPRRELWWIFSIHCARIAVSSILLGMAWHFAMPDVPLWMWLFLSAARLLVSRLPLVPNKDLLFASFAILLIGQDQALSEMIAFVSALTLAVHVLLMIVFASAAGFKGLKLWRA</sequence>
<evidence type="ECO:0000256" key="1">
    <source>
        <dbReference type="SAM" id="Phobius"/>
    </source>
</evidence>
<organism evidence="2 3">
    <name type="scientific">Sphingomonas jeddahensis</name>
    <dbReference type="NCBI Taxonomy" id="1915074"/>
    <lineage>
        <taxon>Bacteria</taxon>
        <taxon>Pseudomonadati</taxon>
        <taxon>Pseudomonadota</taxon>
        <taxon>Alphaproteobacteria</taxon>
        <taxon>Sphingomonadales</taxon>
        <taxon>Sphingomonadaceae</taxon>
        <taxon>Sphingomonas</taxon>
    </lineage>
</organism>
<keyword evidence="1" id="KW-0812">Transmembrane</keyword>
<dbReference type="Proteomes" id="UP000188729">
    <property type="component" value="Unassembled WGS sequence"/>
</dbReference>
<comment type="caution">
    <text evidence="2">The sequence shown here is derived from an EMBL/GenBank/DDBJ whole genome shotgun (WGS) entry which is preliminary data.</text>
</comment>
<feature type="transmembrane region" description="Helical" evidence="1">
    <location>
        <begin position="39"/>
        <end position="56"/>
    </location>
</feature>
<evidence type="ECO:0000313" key="2">
    <source>
        <dbReference type="EMBL" id="ONF96454.1"/>
    </source>
</evidence>
<reference evidence="2 3" key="1">
    <citation type="submission" date="2016-11" db="EMBL/GenBank/DDBJ databases">
        <title>Genome sequence of Sphingomonas jeddahensis G39.</title>
        <authorList>
            <person name="Poehlein A."/>
            <person name="Wuebbeler J.H."/>
            <person name="Steinbuechel A."/>
            <person name="Daniel R."/>
        </authorList>
    </citation>
    <scope>NUCLEOTIDE SEQUENCE [LARGE SCALE GENOMIC DNA]</scope>
    <source>
        <strain evidence="2 3">G39</strain>
    </source>
</reference>
<keyword evidence="1" id="KW-0472">Membrane</keyword>
<feature type="transmembrane region" description="Helical" evidence="1">
    <location>
        <begin position="76"/>
        <end position="96"/>
    </location>
</feature>
<feature type="transmembrane region" description="Helical" evidence="1">
    <location>
        <begin position="180"/>
        <end position="202"/>
    </location>
</feature>
<keyword evidence="1" id="KW-1133">Transmembrane helix</keyword>
<dbReference type="EMBL" id="MPSB01000004">
    <property type="protein sequence ID" value="ONF96454.1"/>
    <property type="molecule type" value="Genomic_DNA"/>
</dbReference>
<dbReference type="AlphaFoldDB" id="A0A1V2EWC6"/>
<dbReference type="STRING" id="1915074.SPHI_12390"/>
<keyword evidence="3" id="KW-1185">Reference proteome</keyword>
<evidence type="ECO:0000313" key="3">
    <source>
        <dbReference type="Proteomes" id="UP000188729"/>
    </source>
</evidence>
<name>A0A1V2EWC6_9SPHN</name>
<feature type="transmembrane region" description="Helical" evidence="1">
    <location>
        <begin position="152"/>
        <end position="174"/>
    </location>
</feature>
<gene>
    <name evidence="2" type="ORF">SPHI_12390</name>
</gene>